<keyword evidence="1" id="KW-0805">Transcription regulation</keyword>
<proteinExistence type="predicted"/>
<dbReference type="InterPro" id="IPR018062">
    <property type="entry name" value="HTH_AraC-typ_CS"/>
</dbReference>
<evidence type="ECO:0000259" key="4">
    <source>
        <dbReference type="PROSITE" id="PS01124"/>
    </source>
</evidence>
<evidence type="ECO:0000256" key="1">
    <source>
        <dbReference type="ARBA" id="ARBA00023015"/>
    </source>
</evidence>
<keyword evidence="2" id="KW-0238">DNA-binding</keyword>
<dbReference type="InterPro" id="IPR009057">
    <property type="entry name" value="Homeodomain-like_sf"/>
</dbReference>
<evidence type="ECO:0000313" key="6">
    <source>
        <dbReference type="Proteomes" id="UP000440498"/>
    </source>
</evidence>
<dbReference type="PROSITE" id="PS01124">
    <property type="entry name" value="HTH_ARAC_FAMILY_2"/>
    <property type="match status" value="1"/>
</dbReference>
<dbReference type="RefSeq" id="WP_152836775.1">
    <property type="nucleotide sequence ID" value="NZ_WHUG01000002.1"/>
</dbReference>
<feature type="domain" description="HTH araC/xylS-type" evidence="4">
    <location>
        <begin position="224"/>
        <end position="322"/>
    </location>
</feature>
<dbReference type="Gene3D" id="1.10.10.60">
    <property type="entry name" value="Homeodomain-like"/>
    <property type="match status" value="1"/>
</dbReference>
<dbReference type="SMART" id="SM00342">
    <property type="entry name" value="HTH_ARAC"/>
    <property type="match status" value="1"/>
</dbReference>
<dbReference type="Pfam" id="PF01965">
    <property type="entry name" value="DJ-1_PfpI"/>
    <property type="match status" value="1"/>
</dbReference>
<evidence type="ECO:0000256" key="2">
    <source>
        <dbReference type="ARBA" id="ARBA00023125"/>
    </source>
</evidence>
<dbReference type="AlphaFoldDB" id="A0A6A7MXA7"/>
<dbReference type="PROSITE" id="PS00041">
    <property type="entry name" value="HTH_ARAC_FAMILY_1"/>
    <property type="match status" value="1"/>
</dbReference>
<dbReference type="InterPro" id="IPR002818">
    <property type="entry name" value="DJ-1/PfpI"/>
</dbReference>
<reference evidence="5 6" key="1">
    <citation type="submission" date="2019-10" db="EMBL/GenBank/DDBJ databases">
        <title>Two novel species isolated from a subtropical stream in China.</title>
        <authorList>
            <person name="Lu H."/>
        </authorList>
    </citation>
    <scope>NUCLEOTIDE SEQUENCE [LARGE SCALE GENOMIC DNA]</scope>
    <source>
        <strain evidence="5 6">FT29W</strain>
    </source>
</reference>
<comment type="caution">
    <text evidence="5">The sequence shown here is derived from an EMBL/GenBank/DDBJ whole genome shotgun (WGS) entry which is preliminary data.</text>
</comment>
<name>A0A6A7MXA7_9BURK</name>
<dbReference type="InterPro" id="IPR029062">
    <property type="entry name" value="Class_I_gatase-like"/>
</dbReference>
<evidence type="ECO:0000313" key="5">
    <source>
        <dbReference type="EMBL" id="MQA37393.1"/>
    </source>
</evidence>
<dbReference type="InterPro" id="IPR052158">
    <property type="entry name" value="INH-QAR"/>
</dbReference>
<keyword evidence="3" id="KW-0804">Transcription</keyword>
<dbReference type="GO" id="GO:0003700">
    <property type="term" value="F:DNA-binding transcription factor activity"/>
    <property type="evidence" value="ECO:0007669"/>
    <property type="project" value="InterPro"/>
</dbReference>
<dbReference type="PANTHER" id="PTHR43130">
    <property type="entry name" value="ARAC-FAMILY TRANSCRIPTIONAL REGULATOR"/>
    <property type="match status" value="1"/>
</dbReference>
<dbReference type="Gene3D" id="3.40.50.880">
    <property type="match status" value="1"/>
</dbReference>
<protein>
    <submittedName>
        <fullName evidence="5">Helix-turn-helix domain-containing protein</fullName>
    </submittedName>
</protein>
<accession>A0A6A7MXA7</accession>
<dbReference type="Pfam" id="PF12833">
    <property type="entry name" value="HTH_18"/>
    <property type="match status" value="1"/>
</dbReference>
<dbReference type="InterPro" id="IPR018060">
    <property type="entry name" value="HTH_AraC"/>
</dbReference>
<dbReference type="CDD" id="cd03137">
    <property type="entry name" value="GATase1_AraC_1"/>
    <property type="match status" value="1"/>
</dbReference>
<gene>
    <name evidence="5" type="ORF">GEV02_04465</name>
</gene>
<dbReference type="Proteomes" id="UP000440498">
    <property type="component" value="Unassembled WGS sequence"/>
</dbReference>
<dbReference type="EMBL" id="WHUG01000002">
    <property type="protein sequence ID" value="MQA37393.1"/>
    <property type="molecule type" value="Genomic_DNA"/>
</dbReference>
<organism evidence="5 6">
    <name type="scientific">Rugamonas aquatica</name>
    <dbReference type="NCBI Taxonomy" id="2743357"/>
    <lineage>
        <taxon>Bacteria</taxon>
        <taxon>Pseudomonadati</taxon>
        <taxon>Pseudomonadota</taxon>
        <taxon>Betaproteobacteria</taxon>
        <taxon>Burkholderiales</taxon>
        <taxon>Oxalobacteraceae</taxon>
        <taxon>Telluria group</taxon>
        <taxon>Rugamonas</taxon>
    </lineage>
</organism>
<dbReference type="GO" id="GO:0043565">
    <property type="term" value="F:sequence-specific DNA binding"/>
    <property type="evidence" value="ECO:0007669"/>
    <property type="project" value="InterPro"/>
</dbReference>
<evidence type="ECO:0000256" key="3">
    <source>
        <dbReference type="ARBA" id="ARBA00023163"/>
    </source>
</evidence>
<dbReference type="PANTHER" id="PTHR43130:SF3">
    <property type="entry name" value="HTH-TYPE TRANSCRIPTIONAL REGULATOR RV1931C"/>
    <property type="match status" value="1"/>
</dbReference>
<keyword evidence="6" id="KW-1185">Reference proteome</keyword>
<sequence>MPPKQTLRVVLLAYDNMNLLDLSGPLQALVTASKRHSGNGPALYETIVASADGGLITTSAGLPVMTVSIATLEGLAIDTLIAVGGCKGQEYYSPPVLVDWIIRQTPKVRRLCSVCTGAFLLAAAGQLDGKRVATHWEWVERLHKLHPAIDIDADKIFIKDGSIWTSAGVSAGIDLTLALIEEDYGHHVAIETARQLVMFIKRTGGQSQFSVPLAAQAQQGGRFDGLHAWVAANLRETLTVDRLAEQAGMTPRTFARSYAAQLGRTPARMVEAMRLEAACSALEKTALPLKTIAANTGYVEEQNLRRVFQRHLGVSPGQYRSRFSSHGATVQSLY</sequence>
<dbReference type="SUPFAM" id="SSF46689">
    <property type="entry name" value="Homeodomain-like"/>
    <property type="match status" value="2"/>
</dbReference>
<dbReference type="SUPFAM" id="SSF52317">
    <property type="entry name" value="Class I glutamine amidotransferase-like"/>
    <property type="match status" value="1"/>
</dbReference>